<proteinExistence type="predicted"/>
<reference evidence="2" key="1">
    <citation type="submission" date="2020-01" db="EMBL/GenBank/DDBJ databases">
        <title>Draft genome sequence of the Termite Coptotermes fromosanus.</title>
        <authorList>
            <person name="Itakura S."/>
            <person name="Yosikawa Y."/>
            <person name="Umezawa K."/>
        </authorList>
    </citation>
    <scope>NUCLEOTIDE SEQUENCE [LARGE SCALE GENOMIC DNA]</scope>
</reference>
<organism evidence="1 2">
    <name type="scientific">Coptotermes formosanus</name>
    <name type="common">Formosan subterranean termite</name>
    <dbReference type="NCBI Taxonomy" id="36987"/>
    <lineage>
        <taxon>Eukaryota</taxon>
        <taxon>Metazoa</taxon>
        <taxon>Ecdysozoa</taxon>
        <taxon>Arthropoda</taxon>
        <taxon>Hexapoda</taxon>
        <taxon>Insecta</taxon>
        <taxon>Pterygota</taxon>
        <taxon>Neoptera</taxon>
        <taxon>Polyneoptera</taxon>
        <taxon>Dictyoptera</taxon>
        <taxon>Blattodea</taxon>
        <taxon>Blattoidea</taxon>
        <taxon>Termitoidae</taxon>
        <taxon>Rhinotermitidae</taxon>
        <taxon>Coptotermes</taxon>
    </lineage>
</organism>
<dbReference type="PANTHER" id="PTHR16230:SF3">
    <property type="entry name" value="BIOGENESIS OF LYSOSOMAL ORGANELLES COMPLEX-1, SUBUNIT 4, CAPPUCCINO"/>
    <property type="match status" value="1"/>
</dbReference>
<evidence type="ECO:0000313" key="2">
    <source>
        <dbReference type="Proteomes" id="UP000502823"/>
    </source>
</evidence>
<dbReference type="InParanoid" id="A0A6L2PJF0"/>
<comment type="caution">
    <text evidence="1">The sequence shown here is derived from an EMBL/GenBank/DDBJ whole genome shotgun (WGS) entry which is preliminary data.</text>
</comment>
<keyword evidence="2" id="KW-1185">Reference proteome</keyword>
<sequence>MPTVFHLSINMLVTFGLHGTKVEEYNFVLAPVEETIDDMLTRLEEFQSVMQMVQTGGLHSLDGTVPNILLYKDRLKSLCDRVDRLEIFLNRVKQDLDVVESHVVAAEADLGSTDGKLKSILKPLFFKKSDPVVRSPVYEAPEIFKTSDFFLPDENTSDS</sequence>
<dbReference type="OrthoDB" id="2372305at2759"/>
<gene>
    <name evidence="1" type="ORF">Cfor_12875</name>
</gene>
<dbReference type="PANTHER" id="PTHR16230">
    <property type="entry name" value="CAPPUCCINO"/>
    <property type="match status" value="1"/>
</dbReference>
<dbReference type="GO" id="GO:0031083">
    <property type="term" value="C:BLOC-1 complex"/>
    <property type="evidence" value="ECO:0007669"/>
    <property type="project" value="TreeGrafter"/>
</dbReference>
<name>A0A6L2PJF0_COPFO</name>
<dbReference type="EMBL" id="BLKM01000294">
    <property type="protein sequence ID" value="GFG31312.1"/>
    <property type="molecule type" value="Genomic_DNA"/>
</dbReference>
<dbReference type="AlphaFoldDB" id="A0A6L2PJF0"/>
<accession>A0A6L2PJF0</accession>
<dbReference type="InterPro" id="IPR024857">
    <property type="entry name" value="Cappuccino"/>
</dbReference>
<protein>
    <recommendedName>
        <fullName evidence="3">Biogenesis of lysosome-related organelles complex 1 subunit 4</fullName>
    </recommendedName>
</protein>
<dbReference type="FunCoup" id="A0A6L2PJF0">
    <property type="interactions" value="80"/>
</dbReference>
<evidence type="ECO:0008006" key="3">
    <source>
        <dbReference type="Google" id="ProtNLM"/>
    </source>
</evidence>
<dbReference type="Proteomes" id="UP000502823">
    <property type="component" value="Unassembled WGS sequence"/>
</dbReference>
<evidence type="ECO:0000313" key="1">
    <source>
        <dbReference type="EMBL" id="GFG31312.1"/>
    </source>
</evidence>